<evidence type="ECO:0000313" key="16">
    <source>
        <dbReference type="Proteomes" id="UP000293638"/>
    </source>
</evidence>
<evidence type="ECO:0000256" key="1">
    <source>
        <dbReference type="ARBA" id="ARBA00001946"/>
    </source>
</evidence>
<name>A0A4Q7NG43_9ACTN</name>
<dbReference type="InterPro" id="IPR004469">
    <property type="entry name" value="PSP"/>
</dbReference>
<comment type="pathway">
    <text evidence="2">Amino-acid biosynthesis; L-serine biosynthesis; L-serine from 3-phospho-D-glycerate: step 3/3.</text>
</comment>
<reference evidence="15 16" key="1">
    <citation type="submission" date="2019-02" db="EMBL/GenBank/DDBJ databases">
        <title>Genomic Encyclopedia of Type Strains, Phase IV (KMG-IV): sequencing the most valuable type-strain genomes for metagenomic binning, comparative biology and taxonomic classification.</title>
        <authorList>
            <person name="Goeker M."/>
        </authorList>
    </citation>
    <scope>NUCLEOTIDE SEQUENCE [LARGE SCALE GENOMIC DNA]</scope>
    <source>
        <strain evidence="15 16">DSM 45622</strain>
    </source>
</reference>
<evidence type="ECO:0000256" key="5">
    <source>
        <dbReference type="ARBA" id="ARBA00022605"/>
    </source>
</evidence>
<dbReference type="Proteomes" id="UP000293638">
    <property type="component" value="Unassembled WGS sequence"/>
</dbReference>
<dbReference type="Pfam" id="PF21086">
    <property type="entry name" value="ACT_PSP_2"/>
    <property type="match status" value="1"/>
</dbReference>
<dbReference type="InterPro" id="IPR045865">
    <property type="entry name" value="ACT-like_dom_sf"/>
</dbReference>
<dbReference type="SUPFAM" id="SSF55021">
    <property type="entry name" value="ACT-like"/>
    <property type="match status" value="1"/>
</dbReference>
<evidence type="ECO:0000256" key="4">
    <source>
        <dbReference type="ARBA" id="ARBA00012640"/>
    </source>
</evidence>
<dbReference type="InterPro" id="IPR023214">
    <property type="entry name" value="HAD_sf"/>
</dbReference>
<keyword evidence="7" id="KW-0378">Hydrolase</keyword>
<comment type="cofactor">
    <cofactor evidence="1">
        <name>Mg(2+)</name>
        <dbReference type="ChEBI" id="CHEBI:18420"/>
    </cofactor>
</comment>
<dbReference type="Gene3D" id="3.40.50.1000">
    <property type="entry name" value="HAD superfamily/HAD-like"/>
    <property type="match status" value="1"/>
</dbReference>
<dbReference type="CDD" id="cd07500">
    <property type="entry name" value="HAD_PSP"/>
    <property type="match status" value="1"/>
</dbReference>
<evidence type="ECO:0000256" key="9">
    <source>
        <dbReference type="ARBA" id="ARBA00023299"/>
    </source>
</evidence>
<protein>
    <recommendedName>
        <fullName evidence="4">phosphoserine phosphatase</fullName>
        <ecNumber evidence="4">3.1.3.3</ecNumber>
    </recommendedName>
    <alternativeName>
        <fullName evidence="10">O-phosphoserine phosphohydrolase</fullName>
    </alternativeName>
</protein>
<dbReference type="GO" id="GO:0006564">
    <property type="term" value="P:L-serine biosynthetic process"/>
    <property type="evidence" value="ECO:0007669"/>
    <property type="project" value="UniProtKB-KW"/>
</dbReference>
<keyword evidence="5" id="KW-0028">Amino-acid biosynthesis</keyword>
<evidence type="ECO:0000256" key="11">
    <source>
        <dbReference type="ARBA" id="ARBA00048138"/>
    </source>
</evidence>
<evidence type="ECO:0000256" key="6">
    <source>
        <dbReference type="ARBA" id="ARBA00022723"/>
    </source>
</evidence>
<organism evidence="15 16">
    <name type="scientific">Motilibacter rhizosphaerae</name>
    <dbReference type="NCBI Taxonomy" id="598652"/>
    <lineage>
        <taxon>Bacteria</taxon>
        <taxon>Bacillati</taxon>
        <taxon>Actinomycetota</taxon>
        <taxon>Actinomycetes</taxon>
        <taxon>Motilibacterales</taxon>
        <taxon>Motilibacteraceae</taxon>
        <taxon>Motilibacter</taxon>
    </lineage>
</organism>
<evidence type="ECO:0000256" key="8">
    <source>
        <dbReference type="ARBA" id="ARBA00022842"/>
    </source>
</evidence>
<dbReference type="PROSITE" id="PS51671">
    <property type="entry name" value="ACT"/>
    <property type="match status" value="1"/>
</dbReference>
<dbReference type="PANTHER" id="PTHR43344:SF2">
    <property type="entry name" value="PHOSPHOSERINE PHOSPHATASE"/>
    <property type="match status" value="1"/>
</dbReference>
<dbReference type="GO" id="GO:0005737">
    <property type="term" value="C:cytoplasm"/>
    <property type="evidence" value="ECO:0007669"/>
    <property type="project" value="TreeGrafter"/>
</dbReference>
<dbReference type="InterPro" id="IPR036412">
    <property type="entry name" value="HAD-like_sf"/>
</dbReference>
<evidence type="ECO:0000256" key="10">
    <source>
        <dbReference type="ARBA" id="ARBA00031693"/>
    </source>
</evidence>
<evidence type="ECO:0000256" key="12">
    <source>
        <dbReference type="ARBA" id="ARBA00048523"/>
    </source>
</evidence>
<dbReference type="OrthoDB" id="9792539at2"/>
<proteinExistence type="inferred from homology"/>
<dbReference type="SFLD" id="SFLDG01136">
    <property type="entry name" value="C1.6:_Phosphoserine_Phosphatas"/>
    <property type="match status" value="1"/>
</dbReference>
<dbReference type="GO" id="GO:0000287">
    <property type="term" value="F:magnesium ion binding"/>
    <property type="evidence" value="ECO:0007669"/>
    <property type="project" value="TreeGrafter"/>
</dbReference>
<feature type="active site" description="Proton donor" evidence="13">
    <location>
        <position position="182"/>
    </location>
</feature>
<keyword evidence="16" id="KW-1185">Reference proteome</keyword>
<dbReference type="Pfam" id="PF13740">
    <property type="entry name" value="ACT_6"/>
    <property type="match status" value="1"/>
</dbReference>
<dbReference type="InterPro" id="IPR049148">
    <property type="entry name" value="PSP_ACT"/>
</dbReference>
<dbReference type="RefSeq" id="WP_130493914.1">
    <property type="nucleotide sequence ID" value="NZ_SGXD01000004.1"/>
</dbReference>
<dbReference type="InterPro" id="IPR002912">
    <property type="entry name" value="ACT_dom"/>
</dbReference>
<dbReference type="NCBIfam" id="TIGR00338">
    <property type="entry name" value="serB"/>
    <property type="match status" value="1"/>
</dbReference>
<dbReference type="PANTHER" id="PTHR43344">
    <property type="entry name" value="PHOSPHOSERINE PHOSPHATASE"/>
    <property type="match status" value="1"/>
</dbReference>
<evidence type="ECO:0000313" key="15">
    <source>
        <dbReference type="EMBL" id="RZS82769.1"/>
    </source>
</evidence>
<dbReference type="InterPro" id="IPR050582">
    <property type="entry name" value="HAD-like_SerB"/>
</dbReference>
<dbReference type="EMBL" id="SGXD01000004">
    <property type="protein sequence ID" value="RZS82769.1"/>
    <property type="molecule type" value="Genomic_DNA"/>
</dbReference>
<dbReference type="SFLD" id="SFLDF00029">
    <property type="entry name" value="phosphoserine_phosphatase"/>
    <property type="match status" value="1"/>
</dbReference>
<feature type="domain" description="ACT" evidence="14">
    <location>
        <begin position="8"/>
        <end position="80"/>
    </location>
</feature>
<accession>A0A4Q7NG43</accession>
<comment type="catalytic activity">
    <reaction evidence="11">
        <text>O-phospho-L-serine + H2O = L-serine + phosphate</text>
        <dbReference type="Rhea" id="RHEA:21208"/>
        <dbReference type="ChEBI" id="CHEBI:15377"/>
        <dbReference type="ChEBI" id="CHEBI:33384"/>
        <dbReference type="ChEBI" id="CHEBI:43474"/>
        <dbReference type="ChEBI" id="CHEBI:57524"/>
        <dbReference type="EC" id="3.1.3.3"/>
    </reaction>
</comment>
<dbReference type="Pfam" id="PF12710">
    <property type="entry name" value="HAD"/>
    <property type="match status" value="1"/>
</dbReference>
<gene>
    <name evidence="15" type="ORF">EV189_3164</name>
</gene>
<keyword evidence="6" id="KW-0479">Metal-binding</keyword>
<dbReference type="NCBIfam" id="TIGR01488">
    <property type="entry name" value="HAD-SF-IB"/>
    <property type="match status" value="1"/>
</dbReference>
<dbReference type="AlphaFoldDB" id="A0A4Q7NG43"/>
<evidence type="ECO:0000256" key="7">
    <source>
        <dbReference type="ARBA" id="ARBA00022801"/>
    </source>
</evidence>
<comment type="catalytic activity">
    <reaction evidence="12">
        <text>O-phospho-D-serine + H2O = D-serine + phosphate</text>
        <dbReference type="Rhea" id="RHEA:24873"/>
        <dbReference type="ChEBI" id="CHEBI:15377"/>
        <dbReference type="ChEBI" id="CHEBI:35247"/>
        <dbReference type="ChEBI" id="CHEBI:43474"/>
        <dbReference type="ChEBI" id="CHEBI:58680"/>
        <dbReference type="EC" id="3.1.3.3"/>
    </reaction>
</comment>
<dbReference type="SFLD" id="SFLDS00003">
    <property type="entry name" value="Haloacid_Dehalogenase"/>
    <property type="match status" value="1"/>
</dbReference>
<evidence type="ECO:0000256" key="13">
    <source>
        <dbReference type="PIRSR" id="PIRSR604469-1"/>
    </source>
</evidence>
<dbReference type="SFLD" id="SFLDG01137">
    <property type="entry name" value="C1.6.1:_Phosphoserine_Phosphat"/>
    <property type="match status" value="1"/>
</dbReference>
<feature type="active site" description="Nucleophile" evidence="13">
    <location>
        <position position="180"/>
    </location>
</feature>
<evidence type="ECO:0000256" key="3">
    <source>
        <dbReference type="ARBA" id="ARBA00009184"/>
    </source>
</evidence>
<comment type="caution">
    <text evidence="15">The sequence shown here is derived from an EMBL/GenBank/DDBJ whole genome shotgun (WGS) entry which is preliminary data.</text>
</comment>
<keyword evidence="9" id="KW-0718">Serine biosynthesis</keyword>
<comment type="similarity">
    <text evidence="3">Belongs to the HAD-like hydrolase superfamily. SerB family.</text>
</comment>
<dbReference type="Gene3D" id="3.30.70.260">
    <property type="match status" value="2"/>
</dbReference>
<dbReference type="EC" id="3.1.3.3" evidence="4"/>
<dbReference type="SUPFAM" id="SSF56784">
    <property type="entry name" value="HAD-like"/>
    <property type="match status" value="1"/>
</dbReference>
<evidence type="ECO:0000256" key="2">
    <source>
        <dbReference type="ARBA" id="ARBA00005135"/>
    </source>
</evidence>
<dbReference type="UniPathway" id="UPA00135">
    <property type="reaction ID" value="UER00198"/>
</dbReference>
<dbReference type="GO" id="GO:0036424">
    <property type="term" value="F:L-phosphoserine phosphatase activity"/>
    <property type="evidence" value="ECO:0007669"/>
    <property type="project" value="InterPro"/>
</dbReference>
<evidence type="ECO:0000259" key="14">
    <source>
        <dbReference type="PROSITE" id="PS51671"/>
    </source>
</evidence>
<keyword evidence="8" id="KW-0460">Magnesium</keyword>
<sequence>MPAPRTLLLTLTGHDRPGVTSRLFAALGAVDAVVLDVEQVVVRGRLVLGVLLEAKGRAADALAEAAAGVAAELELELEVSAGRGEPEQRPLRSHVTVLGFPLRPAALGAITGRIADAGANIDRIVRIARYPVTAVELEVSGAESHGLRAALAREAAQQQVDVAVQRAGLHRRGKRLVVMDVDSTLIQGEVIEMLAAHAGVEDEVAAVTAAAMRGELDFAASLHQRVSLLAGLPATVFEQVRADVELTPGARTLVRTLKRLDTRVAVVSGGFTQVVGPLAADLGIDYAAANTLEVVGGRLTGRITGRVVDRAGKAEALERFAADAGVPLAQTVAIGDGANDLDMLARAGLGVAFNAKPVVRAAADAAVTVPYLDAVLYLLGIPRDEVEEADAADPFLA</sequence>